<dbReference type="EMBL" id="BARV01040630">
    <property type="protein sequence ID" value="GAI55853.1"/>
    <property type="molecule type" value="Genomic_DNA"/>
</dbReference>
<dbReference type="SUPFAM" id="SSF109604">
    <property type="entry name" value="HD-domain/PDEase-like"/>
    <property type="match status" value="1"/>
</dbReference>
<name>X1PJ30_9ZZZZ</name>
<accession>X1PJ30</accession>
<proteinExistence type="predicted"/>
<evidence type="ECO:0000259" key="1">
    <source>
        <dbReference type="PROSITE" id="PS51832"/>
    </source>
</evidence>
<feature type="non-terminal residue" evidence="2">
    <location>
        <position position="1"/>
    </location>
</feature>
<feature type="domain" description="HD-GYP" evidence="1">
    <location>
        <begin position="1"/>
        <end position="132"/>
    </location>
</feature>
<reference evidence="2" key="1">
    <citation type="journal article" date="2014" name="Front. Microbiol.">
        <title>High frequency of phylogenetically diverse reductive dehalogenase-homologous genes in deep subseafloor sedimentary metagenomes.</title>
        <authorList>
            <person name="Kawai M."/>
            <person name="Futagami T."/>
            <person name="Toyoda A."/>
            <person name="Takaki Y."/>
            <person name="Nishi S."/>
            <person name="Hori S."/>
            <person name="Arai W."/>
            <person name="Tsubouchi T."/>
            <person name="Morono Y."/>
            <person name="Uchiyama I."/>
            <person name="Ito T."/>
            <person name="Fujiyama A."/>
            <person name="Inagaki F."/>
            <person name="Takami H."/>
        </authorList>
    </citation>
    <scope>NUCLEOTIDE SEQUENCE</scope>
    <source>
        <strain evidence="2">Expedition CK06-06</strain>
    </source>
</reference>
<dbReference type="Pfam" id="PF13487">
    <property type="entry name" value="HD_5"/>
    <property type="match status" value="1"/>
</dbReference>
<protein>
    <recommendedName>
        <fullName evidence="1">HD-GYP domain-containing protein</fullName>
    </recommendedName>
</protein>
<organism evidence="2">
    <name type="scientific">marine sediment metagenome</name>
    <dbReference type="NCBI Taxonomy" id="412755"/>
    <lineage>
        <taxon>unclassified sequences</taxon>
        <taxon>metagenomes</taxon>
        <taxon>ecological metagenomes</taxon>
    </lineage>
</organism>
<dbReference type="PANTHER" id="PTHR43155">
    <property type="entry name" value="CYCLIC DI-GMP PHOSPHODIESTERASE PA4108-RELATED"/>
    <property type="match status" value="1"/>
</dbReference>
<dbReference type="CDD" id="cd00077">
    <property type="entry name" value="HDc"/>
    <property type="match status" value="1"/>
</dbReference>
<dbReference type="PROSITE" id="PS51832">
    <property type="entry name" value="HD_GYP"/>
    <property type="match status" value="1"/>
</dbReference>
<dbReference type="PANTHER" id="PTHR43155:SF2">
    <property type="entry name" value="CYCLIC DI-GMP PHOSPHODIESTERASE PA4108"/>
    <property type="match status" value="1"/>
</dbReference>
<comment type="caution">
    <text evidence="2">The sequence shown here is derived from an EMBL/GenBank/DDBJ whole genome shotgun (WGS) entry which is preliminary data.</text>
</comment>
<sequence>GKIGVPAEILNKPTRLIDLEFNLIKTHPLVGYNILKQIEFPWPVAEIVLQHHERMNGSGYPHGLSGEEILPEARILGIADVVEAMASHRPYRPALGIDKALEEISQNKGVLYDPQVVDACVKLFRKKRFQFE</sequence>
<dbReference type="AlphaFoldDB" id="X1PJ30"/>
<dbReference type="Gene3D" id="1.10.3210.10">
    <property type="entry name" value="Hypothetical protein af1432"/>
    <property type="match status" value="1"/>
</dbReference>
<dbReference type="InterPro" id="IPR037522">
    <property type="entry name" value="HD_GYP_dom"/>
</dbReference>
<gene>
    <name evidence="2" type="ORF">S06H3_61842</name>
</gene>
<evidence type="ECO:0000313" key="2">
    <source>
        <dbReference type="EMBL" id="GAI55853.1"/>
    </source>
</evidence>
<dbReference type="InterPro" id="IPR003607">
    <property type="entry name" value="HD/PDEase_dom"/>
</dbReference>